<proteinExistence type="predicted"/>
<evidence type="ECO:0000313" key="3">
    <source>
        <dbReference type="Proteomes" id="UP001482620"/>
    </source>
</evidence>
<sequence length="74" mass="8466">WSCPLTDEGLKGLQSIILREREQVKQVKLQARERYLHALSGAENVNFDPASDDEFYSDSDDAQMMTPRYLNSST</sequence>
<keyword evidence="3" id="KW-1185">Reference proteome</keyword>
<protein>
    <submittedName>
        <fullName evidence="2">Uncharacterized protein</fullName>
    </submittedName>
</protein>
<evidence type="ECO:0000256" key="1">
    <source>
        <dbReference type="SAM" id="MobiDB-lite"/>
    </source>
</evidence>
<feature type="region of interest" description="Disordered" evidence="1">
    <location>
        <begin position="49"/>
        <end position="74"/>
    </location>
</feature>
<gene>
    <name evidence="2" type="ORF">ILYODFUR_032288</name>
</gene>
<organism evidence="2 3">
    <name type="scientific">Ilyodon furcidens</name>
    <name type="common">goldbreast splitfin</name>
    <dbReference type="NCBI Taxonomy" id="33524"/>
    <lineage>
        <taxon>Eukaryota</taxon>
        <taxon>Metazoa</taxon>
        <taxon>Chordata</taxon>
        <taxon>Craniata</taxon>
        <taxon>Vertebrata</taxon>
        <taxon>Euteleostomi</taxon>
        <taxon>Actinopterygii</taxon>
        <taxon>Neopterygii</taxon>
        <taxon>Teleostei</taxon>
        <taxon>Neoteleostei</taxon>
        <taxon>Acanthomorphata</taxon>
        <taxon>Ovalentaria</taxon>
        <taxon>Atherinomorphae</taxon>
        <taxon>Cyprinodontiformes</taxon>
        <taxon>Goodeidae</taxon>
        <taxon>Ilyodon</taxon>
    </lineage>
</organism>
<dbReference type="Proteomes" id="UP001482620">
    <property type="component" value="Unassembled WGS sequence"/>
</dbReference>
<feature type="non-terminal residue" evidence="2">
    <location>
        <position position="1"/>
    </location>
</feature>
<accession>A0ABV0V006</accession>
<comment type="caution">
    <text evidence="2">The sequence shown here is derived from an EMBL/GenBank/DDBJ whole genome shotgun (WGS) entry which is preliminary data.</text>
</comment>
<feature type="compositionally biased region" description="Acidic residues" evidence="1">
    <location>
        <begin position="50"/>
        <end position="61"/>
    </location>
</feature>
<reference evidence="2 3" key="1">
    <citation type="submission" date="2021-06" db="EMBL/GenBank/DDBJ databases">
        <authorList>
            <person name="Palmer J.M."/>
        </authorList>
    </citation>
    <scope>NUCLEOTIDE SEQUENCE [LARGE SCALE GENOMIC DNA]</scope>
    <source>
        <strain evidence="3">if_2019</strain>
        <tissue evidence="2">Muscle</tissue>
    </source>
</reference>
<dbReference type="EMBL" id="JAHRIQ010086298">
    <property type="protein sequence ID" value="MEQ2249733.1"/>
    <property type="molecule type" value="Genomic_DNA"/>
</dbReference>
<name>A0ABV0V006_9TELE</name>
<evidence type="ECO:0000313" key="2">
    <source>
        <dbReference type="EMBL" id="MEQ2249733.1"/>
    </source>
</evidence>